<evidence type="ECO:0000256" key="6">
    <source>
        <dbReference type="RuleBase" id="RU366066"/>
    </source>
</evidence>
<dbReference type="SMART" id="SM00577">
    <property type="entry name" value="CPDc"/>
    <property type="match status" value="1"/>
</dbReference>
<name>A0AAD5X472_9FUNG</name>
<keyword evidence="10" id="KW-1185">Reference proteome</keyword>
<protein>
    <recommendedName>
        <fullName evidence="6">RNA polymerase II subunit A C-terminal domain phosphatase</fullName>
        <ecNumber evidence="6">3.1.3.16</ecNumber>
    </recommendedName>
</protein>
<evidence type="ECO:0000256" key="3">
    <source>
        <dbReference type="ARBA" id="ARBA00023242"/>
    </source>
</evidence>
<dbReference type="PROSITE" id="PS50969">
    <property type="entry name" value="FCP1"/>
    <property type="match status" value="1"/>
</dbReference>
<comment type="function">
    <text evidence="6">This promotes the activity of RNA polymerase II.</text>
</comment>
<evidence type="ECO:0000256" key="5">
    <source>
        <dbReference type="ARBA" id="ARBA00048336"/>
    </source>
</evidence>
<dbReference type="InterPro" id="IPR011947">
    <property type="entry name" value="FCP1_euk"/>
</dbReference>
<dbReference type="CDD" id="cd07521">
    <property type="entry name" value="HAD_FCP1-like"/>
    <property type="match status" value="1"/>
</dbReference>
<feature type="domain" description="FCP1 homology" evidence="8">
    <location>
        <begin position="140"/>
        <end position="305"/>
    </location>
</feature>
<dbReference type="EC" id="3.1.3.16" evidence="6"/>
<feature type="region of interest" description="Disordered" evidence="7">
    <location>
        <begin position="312"/>
        <end position="343"/>
    </location>
</feature>
<gene>
    <name evidence="9" type="primary">FCP1</name>
    <name evidence="9" type="ORF">HK097_008990</name>
</gene>
<feature type="compositionally biased region" description="Low complexity" evidence="7">
    <location>
        <begin position="315"/>
        <end position="332"/>
    </location>
</feature>
<sequence>MSDLAAIIPGAKYPVKIKEVFVKPGDTVKKDAPLLTYWSGNNPDHSQPPAILKSPKDGKVKIVRVKVGERCGTAREPPLELENDCDHPGEYNGICVKCGNPVPEEHLKKLRHTLTHDAKAVRVTDEEAQRIDSVTNEQLIKDRKLTLILDLDQTLIHATVDPTIEEWRKDQTNPNHNAAMASGPTYYIKLRPGTKEFLQNMRALYDMHVYTMGTRNYAEHVAEVLDPGKDIFKEKILSRDESGSFVHKSIERLFPKDQSMAVIVDDRADVWNYSDHLIRIKPYDFFVGIGDINAPFNAAAHFQDGTNGITKNKKGAASGVASGSTSVSAAPKEPAPAEDEEEDVAKFLATAEDEQRHLLDEQKNERPLAKLESEDDANKDKDPAESEEPTGASPIPQEPKPTPSGAPSTPGKRRRQVLVDNDQELDRISEILTEMHGRFYEVREKAERAHIGEIMRVMKKEVLRGTTLVYSGLVPTGGSWEDKKR</sequence>
<keyword evidence="3 6" id="KW-0539">Nucleus</keyword>
<comment type="subcellular location">
    <subcellularLocation>
        <location evidence="1 6">Nucleus</location>
    </subcellularLocation>
</comment>
<evidence type="ECO:0000256" key="2">
    <source>
        <dbReference type="ARBA" id="ARBA00022801"/>
    </source>
</evidence>
<dbReference type="Proteomes" id="UP001212841">
    <property type="component" value="Unassembled WGS sequence"/>
</dbReference>
<dbReference type="InterPro" id="IPR004274">
    <property type="entry name" value="FCP1_dom"/>
</dbReference>
<dbReference type="InterPro" id="IPR023214">
    <property type="entry name" value="HAD_sf"/>
</dbReference>
<dbReference type="SUPFAM" id="SSF56784">
    <property type="entry name" value="HAD-like"/>
    <property type="match status" value="1"/>
</dbReference>
<proteinExistence type="predicted"/>
<dbReference type="PANTHER" id="PTHR23081">
    <property type="entry name" value="RNA POLYMERASE II CTD PHOSPHATASE"/>
    <property type="match status" value="1"/>
</dbReference>
<evidence type="ECO:0000256" key="7">
    <source>
        <dbReference type="SAM" id="MobiDB-lite"/>
    </source>
</evidence>
<dbReference type="AlphaFoldDB" id="A0AAD5X472"/>
<evidence type="ECO:0000259" key="8">
    <source>
        <dbReference type="PROSITE" id="PS50969"/>
    </source>
</evidence>
<reference evidence="9" key="1">
    <citation type="submission" date="2020-05" db="EMBL/GenBank/DDBJ databases">
        <title>Phylogenomic resolution of chytrid fungi.</title>
        <authorList>
            <person name="Stajich J.E."/>
            <person name="Amses K."/>
            <person name="Simmons R."/>
            <person name="Seto K."/>
            <person name="Myers J."/>
            <person name="Bonds A."/>
            <person name="Quandt C.A."/>
            <person name="Barry K."/>
            <person name="Liu P."/>
            <person name="Grigoriev I."/>
            <person name="Longcore J.E."/>
            <person name="James T.Y."/>
        </authorList>
    </citation>
    <scope>NUCLEOTIDE SEQUENCE</scope>
    <source>
        <strain evidence="9">JEL0318</strain>
    </source>
</reference>
<dbReference type="Gene3D" id="2.40.50.100">
    <property type="match status" value="1"/>
</dbReference>
<accession>A0AAD5X472</accession>
<keyword evidence="2 6" id="KW-0378">Hydrolase</keyword>
<dbReference type="Gene3D" id="3.40.50.1000">
    <property type="entry name" value="HAD superfamily/HAD-like"/>
    <property type="match status" value="1"/>
</dbReference>
<dbReference type="Pfam" id="PF03031">
    <property type="entry name" value="NIF"/>
    <property type="match status" value="1"/>
</dbReference>
<organism evidence="9 10">
    <name type="scientific">Rhizophlyctis rosea</name>
    <dbReference type="NCBI Taxonomy" id="64517"/>
    <lineage>
        <taxon>Eukaryota</taxon>
        <taxon>Fungi</taxon>
        <taxon>Fungi incertae sedis</taxon>
        <taxon>Chytridiomycota</taxon>
        <taxon>Chytridiomycota incertae sedis</taxon>
        <taxon>Chytridiomycetes</taxon>
        <taxon>Rhizophlyctidales</taxon>
        <taxon>Rhizophlyctidaceae</taxon>
        <taxon>Rhizophlyctis</taxon>
    </lineage>
</organism>
<dbReference type="NCBIfam" id="TIGR02250">
    <property type="entry name" value="FCP1_euk"/>
    <property type="match status" value="1"/>
</dbReference>
<comment type="caution">
    <text evidence="9">The sequence shown here is derived from an EMBL/GenBank/DDBJ whole genome shotgun (WGS) entry which is preliminary data.</text>
</comment>
<feature type="region of interest" description="Disordered" evidence="7">
    <location>
        <begin position="357"/>
        <end position="421"/>
    </location>
</feature>
<evidence type="ECO:0000256" key="4">
    <source>
        <dbReference type="ARBA" id="ARBA00047761"/>
    </source>
</evidence>
<evidence type="ECO:0000313" key="9">
    <source>
        <dbReference type="EMBL" id="KAJ3050024.1"/>
    </source>
</evidence>
<dbReference type="GO" id="GO:0005634">
    <property type="term" value="C:nucleus"/>
    <property type="evidence" value="ECO:0007669"/>
    <property type="project" value="UniProtKB-SubCell"/>
</dbReference>
<evidence type="ECO:0000313" key="10">
    <source>
        <dbReference type="Proteomes" id="UP001212841"/>
    </source>
</evidence>
<evidence type="ECO:0000256" key="1">
    <source>
        <dbReference type="ARBA" id="ARBA00004123"/>
    </source>
</evidence>
<dbReference type="PANTHER" id="PTHR23081:SF36">
    <property type="entry name" value="RNA POLYMERASE II SUBUNIT A C-TERMINAL DOMAIN PHOSPHATASE"/>
    <property type="match status" value="1"/>
</dbReference>
<comment type="catalytic activity">
    <reaction evidence="5 6">
        <text>O-phospho-L-threonyl-[protein] + H2O = L-threonyl-[protein] + phosphate</text>
        <dbReference type="Rhea" id="RHEA:47004"/>
        <dbReference type="Rhea" id="RHEA-COMP:11060"/>
        <dbReference type="Rhea" id="RHEA-COMP:11605"/>
        <dbReference type="ChEBI" id="CHEBI:15377"/>
        <dbReference type="ChEBI" id="CHEBI:30013"/>
        <dbReference type="ChEBI" id="CHEBI:43474"/>
        <dbReference type="ChEBI" id="CHEBI:61977"/>
        <dbReference type="EC" id="3.1.3.16"/>
    </reaction>
</comment>
<dbReference type="InterPro" id="IPR039189">
    <property type="entry name" value="Fcp1"/>
</dbReference>
<dbReference type="InterPro" id="IPR036412">
    <property type="entry name" value="HAD-like_sf"/>
</dbReference>
<feature type="compositionally biased region" description="Basic and acidic residues" evidence="7">
    <location>
        <begin position="357"/>
        <end position="384"/>
    </location>
</feature>
<dbReference type="EMBL" id="JADGJD010000563">
    <property type="protein sequence ID" value="KAJ3050024.1"/>
    <property type="molecule type" value="Genomic_DNA"/>
</dbReference>
<comment type="catalytic activity">
    <reaction evidence="4 6">
        <text>O-phospho-L-seryl-[protein] + H2O = L-seryl-[protein] + phosphate</text>
        <dbReference type="Rhea" id="RHEA:20629"/>
        <dbReference type="Rhea" id="RHEA-COMP:9863"/>
        <dbReference type="Rhea" id="RHEA-COMP:11604"/>
        <dbReference type="ChEBI" id="CHEBI:15377"/>
        <dbReference type="ChEBI" id="CHEBI:29999"/>
        <dbReference type="ChEBI" id="CHEBI:43474"/>
        <dbReference type="ChEBI" id="CHEBI:83421"/>
        <dbReference type="EC" id="3.1.3.16"/>
    </reaction>
</comment>
<dbReference type="GO" id="GO:0008420">
    <property type="term" value="F:RNA polymerase II CTD heptapeptide repeat phosphatase activity"/>
    <property type="evidence" value="ECO:0007669"/>
    <property type="project" value="UniProtKB-UniRule"/>
</dbReference>